<organism evidence="1 2">
    <name type="scientific">Mucor saturninus</name>
    <dbReference type="NCBI Taxonomy" id="64648"/>
    <lineage>
        <taxon>Eukaryota</taxon>
        <taxon>Fungi</taxon>
        <taxon>Fungi incertae sedis</taxon>
        <taxon>Mucoromycota</taxon>
        <taxon>Mucoromycotina</taxon>
        <taxon>Mucoromycetes</taxon>
        <taxon>Mucorales</taxon>
        <taxon>Mucorineae</taxon>
        <taxon>Mucoraceae</taxon>
        <taxon>Mucor</taxon>
    </lineage>
</organism>
<accession>A0A8H7R230</accession>
<evidence type="ECO:0000313" key="2">
    <source>
        <dbReference type="Proteomes" id="UP000603453"/>
    </source>
</evidence>
<reference evidence="1" key="1">
    <citation type="submission" date="2020-12" db="EMBL/GenBank/DDBJ databases">
        <title>Metabolic potential, ecology and presence of endohyphal bacteria is reflected in genomic diversity of Mucoromycotina.</title>
        <authorList>
            <person name="Muszewska A."/>
            <person name="Okrasinska A."/>
            <person name="Steczkiewicz K."/>
            <person name="Drgas O."/>
            <person name="Orlowska M."/>
            <person name="Perlinska-Lenart U."/>
            <person name="Aleksandrzak-Piekarczyk T."/>
            <person name="Szatraj K."/>
            <person name="Zielenkiewicz U."/>
            <person name="Pilsyk S."/>
            <person name="Malc E."/>
            <person name="Mieczkowski P."/>
            <person name="Kruszewska J.S."/>
            <person name="Biernat P."/>
            <person name="Pawlowska J."/>
        </authorList>
    </citation>
    <scope>NUCLEOTIDE SEQUENCE</scope>
    <source>
        <strain evidence="1">WA0000017839</strain>
    </source>
</reference>
<keyword evidence="2" id="KW-1185">Reference proteome</keyword>
<comment type="caution">
    <text evidence="1">The sequence shown here is derived from an EMBL/GenBank/DDBJ whole genome shotgun (WGS) entry which is preliminary data.</text>
</comment>
<dbReference type="OrthoDB" id="10374973at2759"/>
<dbReference type="Proteomes" id="UP000603453">
    <property type="component" value="Unassembled WGS sequence"/>
</dbReference>
<dbReference type="EMBL" id="JAEPRD010000061">
    <property type="protein sequence ID" value="KAG2202422.1"/>
    <property type="molecule type" value="Genomic_DNA"/>
</dbReference>
<name>A0A8H7R230_9FUNG</name>
<dbReference type="AlphaFoldDB" id="A0A8H7R230"/>
<gene>
    <name evidence="1" type="ORF">INT47_008893</name>
</gene>
<proteinExistence type="predicted"/>
<protein>
    <submittedName>
        <fullName evidence="1">Uncharacterized protein</fullName>
    </submittedName>
</protein>
<evidence type="ECO:0000313" key="1">
    <source>
        <dbReference type="EMBL" id="KAG2202422.1"/>
    </source>
</evidence>
<sequence>MGHLPIVSPKLPIFVKTNNIYPASSTFASPQLIDAPKIMPIPSATSGLVMEAPIKESISEPSEDHINYPHQPEPKLTDQEIEELKSARDIANRVGDCSTDSLNKCDIFKLAGGIVCSNTSAGVVCDNLDFTPCTDLINDACYDFTDTAGVFCSEGGCAQYK</sequence>